<dbReference type="InterPro" id="IPR013538">
    <property type="entry name" value="ASHA1/2-like_C"/>
</dbReference>
<evidence type="ECO:0000313" key="3">
    <source>
        <dbReference type="EMBL" id="MCS5713288.1"/>
    </source>
</evidence>
<evidence type="ECO:0000256" key="1">
    <source>
        <dbReference type="ARBA" id="ARBA00006817"/>
    </source>
</evidence>
<dbReference type="RefSeq" id="WP_259484832.1">
    <property type="nucleotide sequence ID" value="NZ_JANTEZ010000001.1"/>
</dbReference>
<dbReference type="Gene3D" id="3.30.530.20">
    <property type="match status" value="1"/>
</dbReference>
<organism evidence="3 4">
    <name type="scientific">Herbiconiux gentiana</name>
    <dbReference type="NCBI Taxonomy" id="2970912"/>
    <lineage>
        <taxon>Bacteria</taxon>
        <taxon>Bacillati</taxon>
        <taxon>Actinomycetota</taxon>
        <taxon>Actinomycetes</taxon>
        <taxon>Micrococcales</taxon>
        <taxon>Microbacteriaceae</taxon>
        <taxon>Herbiconiux</taxon>
    </lineage>
</organism>
<dbReference type="Proteomes" id="UP001165580">
    <property type="component" value="Unassembled WGS sequence"/>
</dbReference>
<dbReference type="InterPro" id="IPR023393">
    <property type="entry name" value="START-like_dom_sf"/>
</dbReference>
<gene>
    <name evidence="3" type="ORF">NVV95_01840</name>
</gene>
<dbReference type="EMBL" id="JANTEZ010000001">
    <property type="protein sequence ID" value="MCS5713288.1"/>
    <property type="molecule type" value="Genomic_DNA"/>
</dbReference>
<name>A0ABT2GAX7_9MICO</name>
<evidence type="ECO:0000313" key="4">
    <source>
        <dbReference type="Proteomes" id="UP001165580"/>
    </source>
</evidence>
<keyword evidence="4" id="KW-1185">Reference proteome</keyword>
<proteinExistence type="inferred from homology"/>
<feature type="domain" description="Activator of Hsp90 ATPase homologue 1/2-like C-terminal" evidence="2">
    <location>
        <begin position="30"/>
        <end position="139"/>
    </location>
</feature>
<protein>
    <submittedName>
        <fullName evidence="3">SRPBCC domain-containing protein</fullName>
    </submittedName>
</protein>
<dbReference type="Pfam" id="PF08327">
    <property type="entry name" value="AHSA1"/>
    <property type="match status" value="1"/>
</dbReference>
<reference evidence="3" key="1">
    <citation type="submission" date="2022-08" db="EMBL/GenBank/DDBJ databases">
        <authorList>
            <person name="Deng Y."/>
            <person name="Han X.-F."/>
            <person name="Zhang Y.-Q."/>
        </authorList>
    </citation>
    <scope>NUCLEOTIDE SEQUENCE</scope>
    <source>
        <strain evidence="3">CPCC 205716</strain>
    </source>
</reference>
<evidence type="ECO:0000259" key="2">
    <source>
        <dbReference type="Pfam" id="PF08327"/>
    </source>
</evidence>
<dbReference type="SUPFAM" id="SSF55961">
    <property type="entry name" value="Bet v1-like"/>
    <property type="match status" value="1"/>
</dbReference>
<comment type="caution">
    <text evidence="3">The sequence shown here is derived from an EMBL/GenBank/DDBJ whole genome shotgun (WGS) entry which is preliminary data.</text>
</comment>
<comment type="similarity">
    <text evidence="1">Belongs to the AHA1 family.</text>
</comment>
<sequence length="166" mass="17688">MSAAHTPTGRRETRDGLDALVLERAFPDAVDVVWAAVTEPASLERWIGTWSGDPATGTVDFAMTSEGADVEAEPATITACEPRSRLAVSLGEGWRLELSLTEAAPGTVLTFAHLVDDPAAMADIGPGWEYYLDRLGVALAGGEVESVDFADYHPGQSAYYRDLFAA</sequence>
<accession>A0ABT2GAX7</accession>